<evidence type="ECO:0000256" key="5">
    <source>
        <dbReference type="ARBA" id="ARBA00023180"/>
    </source>
</evidence>
<dbReference type="SUPFAM" id="SSF53474">
    <property type="entry name" value="alpha/beta-Hydrolases"/>
    <property type="match status" value="1"/>
</dbReference>
<dbReference type="Gene3D" id="3.40.50.1820">
    <property type="entry name" value="alpha/beta hydrolase"/>
    <property type="match status" value="1"/>
</dbReference>
<protein>
    <recommendedName>
        <fullName evidence="6">Carboxylic ester hydrolase</fullName>
        <ecNumber evidence="6">3.1.1.-</ecNumber>
    </recommendedName>
</protein>
<reference evidence="8" key="1">
    <citation type="journal article" date="2016" name="Sci. Rep.">
        <title>Molecular characterization of firefly nuptial gifts: a multi-omics approach sheds light on postcopulatory sexual selection.</title>
        <authorList>
            <person name="Al-Wathiqui N."/>
            <person name="Fallon T.R."/>
            <person name="South A."/>
            <person name="Weng J.K."/>
            <person name="Lewis S.M."/>
        </authorList>
    </citation>
    <scope>NUCLEOTIDE SEQUENCE</scope>
</reference>
<evidence type="ECO:0000256" key="1">
    <source>
        <dbReference type="ARBA" id="ARBA00005964"/>
    </source>
</evidence>
<keyword evidence="2" id="KW-0719">Serine esterase</keyword>
<comment type="similarity">
    <text evidence="1 6">Belongs to the type-B carboxylesterase/lipase family.</text>
</comment>
<keyword evidence="5" id="KW-0325">Glycoprotein</keyword>
<evidence type="ECO:0000256" key="6">
    <source>
        <dbReference type="RuleBase" id="RU361235"/>
    </source>
</evidence>
<evidence type="ECO:0000256" key="2">
    <source>
        <dbReference type="ARBA" id="ARBA00022487"/>
    </source>
</evidence>
<dbReference type="EMBL" id="GEZM01026089">
    <property type="protein sequence ID" value="JAV87253.1"/>
    <property type="molecule type" value="Transcribed_RNA"/>
</dbReference>
<dbReference type="Pfam" id="PF00135">
    <property type="entry name" value="COesterase"/>
    <property type="match status" value="1"/>
</dbReference>
<dbReference type="InterPro" id="IPR029058">
    <property type="entry name" value="AB_hydrolase_fold"/>
</dbReference>
<evidence type="ECO:0000259" key="7">
    <source>
        <dbReference type="Pfam" id="PF00135"/>
    </source>
</evidence>
<dbReference type="EC" id="3.1.1.-" evidence="6"/>
<dbReference type="InterPro" id="IPR002018">
    <property type="entry name" value="CarbesteraseB"/>
</dbReference>
<dbReference type="PROSITE" id="PS00941">
    <property type="entry name" value="CARBOXYLESTERASE_B_2"/>
    <property type="match status" value="1"/>
</dbReference>
<evidence type="ECO:0000256" key="3">
    <source>
        <dbReference type="ARBA" id="ARBA00022801"/>
    </source>
</evidence>
<dbReference type="InterPro" id="IPR019826">
    <property type="entry name" value="Carboxylesterase_B_AS"/>
</dbReference>
<accession>A0A1Y1MNK7</accession>
<feature type="domain" description="Carboxylesterase type B" evidence="7">
    <location>
        <begin position="61"/>
        <end position="566"/>
    </location>
</feature>
<proteinExistence type="inferred from homology"/>
<organism evidence="8">
    <name type="scientific">Photinus pyralis</name>
    <name type="common">Common eastern firefly</name>
    <name type="synonym">Lampyris pyralis</name>
    <dbReference type="NCBI Taxonomy" id="7054"/>
    <lineage>
        <taxon>Eukaryota</taxon>
        <taxon>Metazoa</taxon>
        <taxon>Ecdysozoa</taxon>
        <taxon>Arthropoda</taxon>
        <taxon>Hexapoda</taxon>
        <taxon>Insecta</taxon>
        <taxon>Pterygota</taxon>
        <taxon>Neoptera</taxon>
        <taxon>Endopterygota</taxon>
        <taxon>Coleoptera</taxon>
        <taxon>Polyphaga</taxon>
        <taxon>Elateriformia</taxon>
        <taxon>Elateroidea</taxon>
        <taxon>Lampyridae</taxon>
        <taxon>Lampyrinae</taxon>
        <taxon>Photinus</taxon>
    </lineage>
</organism>
<dbReference type="GO" id="GO:0052689">
    <property type="term" value="F:carboxylic ester hydrolase activity"/>
    <property type="evidence" value="ECO:0007669"/>
    <property type="project" value="UniProtKB-KW"/>
</dbReference>
<keyword evidence="4" id="KW-1015">Disulfide bond</keyword>
<keyword evidence="3 6" id="KW-0378">Hydrolase</keyword>
<sequence>MCIKSVYRNRACNVFMMNVECLGLFLITIGALTGVNVCLSQRDGSRVSKKFSAPSKVIDYQQPVIKIKSGMTIVGRVNKTVDEQKTYFTFRAIPFALPPIKELRFKPPVALPGNLSDQLVNATRDASRCIEFNSTGGSEDCLYLNVYTPQFKNSSKLRPVMVWIYGGAFIVGNSDYSSYGPDYLINQDVIVVTFNYRLGIFGFLSTEDYASPGNYGLKDQIMALRWVQENIEYFGGNCSKVTLFGESAGSASVSYLTQTPLTKGLFQRAIMESGTSLNSWALTLNGRLITLRIANILRINTHSSLAIVEGLKKVDAAKLQEATLSSFLDDTLEDNLLNGLPFGPTIEPIHPGAVVVNYSYEQLQNGLLHNIPYIIGYNSLEGIPFVDMLNRIRWYLIQYDLAPTRLVPASMNVYDSPTKVNVSLIIKHHYYGKTPITLSEDSLLQFTSDDQFVRPILEAATLYSQSAPVYLYKFSYQGSLGSGKRKQRGVGHAEELPYIWRIANNYNKVTPRDIVTRKRMVTLWTNFAKYGNPTPAPDTLLQNVSWPIAHENEFSLRYLNINVTLNASADPNWKSFLFWTDLFKKYGNPPFVTY</sequence>
<evidence type="ECO:0000256" key="4">
    <source>
        <dbReference type="ARBA" id="ARBA00023157"/>
    </source>
</evidence>
<dbReference type="AlphaFoldDB" id="A0A1Y1MNK7"/>
<dbReference type="InterPro" id="IPR019819">
    <property type="entry name" value="Carboxylesterase_B_CS"/>
</dbReference>
<evidence type="ECO:0000313" key="8">
    <source>
        <dbReference type="EMBL" id="JAV87253.1"/>
    </source>
</evidence>
<dbReference type="PANTHER" id="PTHR43142:SF1">
    <property type="entry name" value="CARBOXYLIC ESTER HYDROLASE"/>
    <property type="match status" value="1"/>
</dbReference>
<name>A0A1Y1MNK7_PHOPY</name>
<dbReference type="PANTHER" id="PTHR43142">
    <property type="entry name" value="CARBOXYLIC ESTER HYDROLASE"/>
    <property type="match status" value="1"/>
</dbReference>
<dbReference type="PROSITE" id="PS00122">
    <property type="entry name" value="CARBOXYLESTERASE_B_1"/>
    <property type="match status" value="1"/>
</dbReference>